<protein>
    <recommendedName>
        <fullName evidence="2">Glycosyltransferase 2-like domain-containing protein</fullName>
    </recommendedName>
</protein>
<evidence type="ECO:0000256" key="1">
    <source>
        <dbReference type="SAM" id="Phobius"/>
    </source>
</evidence>
<dbReference type="InterPro" id="IPR001173">
    <property type="entry name" value="Glyco_trans_2-like"/>
</dbReference>
<proteinExistence type="predicted"/>
<name>A0A1F4TMX9_UNCSA</name>
<dbReference type="Pfam" id="PF00535">
    <property type="entry name" value="Glycos_transf_2"/>
    <property type="match status" value="1"/>
</dbReference>
<reference evidence="3 4" key="1">
    <citation type="journal article" date="2016" name="Nat. Commun.">
        <title>Thousands of microbial genomes shed light on interconnected biogeochemical processes in an aquifer system.</title>
        <authorList>
            <person name="Anantharaman K."/>
            <person name="Brown C.T."/>
            <person name="Hug L.A."/>
            <person name="Sharon I."/>
            <person name="Castelle C.J."/>
            <person name="Probst A.J."/>
            <person name="Thomas B.C."/>
            <person name="Singh A."/>
            <person name="Wilkins M.J."/>
            <person name="Karaoz U."/>
            <person name="Brodie E.L."/>
            <person name="Williams K.H."/>
            <person name="Hubbard S.S."/>
            <person name="Banfield J.F."/>
        </authorList>
    </citation>
    <scope>NUCLEOTIDE SEQUENCE [LARGE SCALE GENOMIC DNA]</scope>
</reference>
<dbReference type="AlphaFoldDB" id="A0A1F4TMX9"/>
<dbReference type="Gene3D" id="3.90.550.10">
    <property type="entry name" value="Spore Coat Polysaccharide Biosynthesis Protein SpsA, Chain A"/>
    <property type="match status" value="1"/>
</dbReference>
<keyword evidence="1" id="KW-0472">Membrane</keyword>
<feature type="transmembrane region" description="Helical" evidence="1">
    <location>
        <begin position="265"/>
        <end position="287"/>
    </location>
</feature>
<dbReference type="CDD" id="cd04186">
    <property type="entry name" value="GT_2_like_c"/>
    <property type="match status" value="1"/>
</dbReference>
<keyword evidence="1" id="KW-0812">Transmembrane</keyword>
<dbReference type="SUPFAM" id="SSF53448">
    <property type="entry name" value="Nucleotide-diphospho-sugar transferases"/>
    <property type="match status" value="1"/>
</dbReference>
<accession>A0A1F4TMX9</accession>
<organism evidence="3 4">
    <name type="scientific">candidate division WOR-1 bacterium RIFOXYC2_FULL_41_25</name>
    <dbReference type="NCBI Taxonomy" id="1802586"/>
    <lineage>
        <taxon>Bacteria</taxon>
        <taxon>Bacillati</taxon>
        <taxon>Saganbacteria</taxon>
    </lineage>
</organism>
<sequence length="295" mass="34089">MTDLSIIIVNWNVKKLLEASLTSIFANKDGLNIEVFVSDNASSDGSQAMVTEKFPQVKLIANKENLGFTKANNLAIEQSQGKYVLILNPDTEVLPGALTTMVKFMEEHADCGALGPRLLNADQSLQHSCRTFPTLETQLYTTLFLDGLLPKNRLFGKHMMTWWQHDDVRDVDQIMGAAMLIRKEILEKIGAFDENIIFWYDEVDLCYRIKKAGWKIFFTPQAQIVHYQGKSFKQWKDLKTSLRGAYLWRKSRNYFFRKHYGKWQVPVLMIMDLAQFAIIFWLLYFIVKLMGSLLP</sequence>
<keyword evidence="1" id="KW-1133">Transmembrane helix</keyword>
<dbReference type="PANTHER" id="PTHR43179:SF7">
    <property type="entry name" value="RHAMNOSYLTRANSFERASE WBBL"/>
    <property type="match status" value="1"/>
</dbReference>
<evidence type="ECO:0000259" key="2">
    <source>
        <dbReference type="Pfam" id="PF00535"/>
    </source>
</evidence>
<dbReference type="PANTHER" id="PTHR43179">
    <property type="entry name" value="RHAMNOSYLTRANSFERASE WBBL"/>
    <property type="match status" value="1"/>
</dbReference>
<evidence type="ECO:0000313" key="3">
    <source>
        <dbReference type="EMBL" id="OGC34044.1"/>
    </source>
</evidence>
<comment type="caution">
    <text evidence="3">The sequence shown here is derived from an EMBL/GenBank/DDBJ whole genome shotgun (WGS) entry which is preliminary data.</text>
</comment>
<dbReference type="InterPro" id="IPR029044">
    <property type="entry name" value="Nucleotide-diphossugar_trans"/>
</dbReference>
<dbReference type="Proteomes" id="UP000177309">
    <property type="component" value="Unassembled WGS sequence"/>
</dbReference>
<dbReference type="EMBL" id="MEUI01000024">
    <property type="protein sequence ID" value="OGC34044.1"/>
    <property type="molecule type" value="Genomic_DNA"/>
</dbReference>
<gene>
    <name evidence="3" type="ORF">A2462_01650</name>
</gene>
<evidence type="ECO:0000313" key="4">
    <source>
        <dbReference type="Proteomes" id="UP000177309"/>
    </source>
</evidence>
<feature type="domain" description="Glycosyltransferase 2-like" evidence="2">
    <location>
        <begin position="5"/>
        <end position="117"/>
    </location>
</feature>